<dbReference type="EMBL" id="JAKOGI010002970">
    <property type="protein sequence ID" value="KAJ8421027.1"/>
    <property type="molecule type" value="Genomic_DNA"/>
</dbReference>
<feature type="compositionally biased region" description="Polar residues" evidence="1">
    <location>
        <begin position="289"/>
        <end position="300"/>
    </location>
</feature>
<feature type="compositionally biased region" description="Polar residues" evidence="1">
    <location>
        <begin position="311"/>
        <end position="341"/>
    </location>
</feature>
<reference evidence="2" key="1">
    <citation type="submission" date="2022-04" db="EMBL/GenBank/DDBJ databases">
        <title>Carnegiea gigantea Genome sequencing and assembly v2.</title>
        <authorList>
            <person name="Copetti D."/>
            <person name="Sanderson M.J."/>
            <person name="Burquez A."/>
            <person name="Wojciechowski M.F."/>
        </authorList>
    </citation>
    <scope>NUCLEOTIDE SEQUENCE</scope>
    <source>
        <strain evidence="2">SGP5-SGP5p</strain>
        <tissue evidence="2">Aerial part</tissue>
    </source>
</reference>
<evidence type="ECO:0000313" key="3">
    <source>
        <dbReference type="Proteomes" id="UP001153076"/>
    </source>
</evidence>
<protein>
    <submittedName>
        <fullName evidence="2">Uncharacterized protein</fullName>
    </submittedName>
</protein>
<keyword evidence="3" id="KW-1185">Reference proteome</keyword>
<dbReference type="Proteomes" id="UP001153076">
    <property type="component" value="Unassembled WGS sequence"/>
</dbReference>
<proteinExistence type="predicted"/>
<feature type="region of interest" description="Disordered" evidence="1">
    <location>
        <begin position="443"/>
        <end position="465"/>
    </location>
</feature>
<name>A0A9Q1GHD4_9CARY</name>
<feature type="region of interest" description="Disordered" evidence="1">
    <location>
        <begin position="233"/>
        <end position="341"/>
    </location>
</feature>
<comment type="caution">
    <text evidence="2">The sequence shown here is derived from an EMBL/GenBank/DDBJ whole genome shotgun (WGS) entry which is preliminary data.</text>
</comment>
<gene>
    <name evidence="2" type="ORF">Cgig2_015468</name>
</gene>
<evidence type="ECO:0000313" key="2">
    <source>
        <dbReference type="EMBL" id="KAJ8421027.1"/>
    </source>
</evidence>
<dbReference type="AlphaFoldDB" id="A0A9Q1GHD4"/>
<feature type="compositionally biased region" description="Basic and acidic residues" evidence="1">
    <location>
        <begin position="233"/>
        <end position="250"/>
    </location>
</feature>
<sequence length="481" mass="51901">MDASISKPSSTICSGWSPYRDTSSMPSMASRCGHSDSAEASVCITKASVGLGSVVRGLLSDGGGPAGPHFADCSNSGWILTRKCSRAIRWSPAACRCFHCQPRAKVGVGDDVYQAPSVNKNSPYNGISHFHLNHQLVVVWGGKAQAFSPLPSNIMGTLALPVIPSSGDGSVGRPPQCTDHGALLVIGVPVWVSGLSPFIAMVARRNRDVPVERLPAHGSSKRTYLEKIELSEANHEVSEKGEDKGSDDAKNVVLPNPIKSAIVVSPPRSKPITKQSSLSPPGNKEDSRISSQPEPTNPDTIPSPPRIRPVTRSSTLSQISNKEPSPKLTQPQPIPSLTQLTQPRLMQYATVPSPPGSRPPKFLWILLNPPVRTLKGGLTAKERKWGLEELWKQCKRSRTVRCKKCGGLYHNSAAYQGQGNRPFKIIRKGSPLLMAMQKGRGLKEGRGSKFHNLTSVSNDPARLRHPPNINGTPMFDSECLI</sequence>
<evidence type="ECO:0000256" key="1">
    <source>
        <dbReference type="SAM" id="MobiDB-lite"/>
    </source>
</evidence>
<organism evidence="2 3">
    <name type="scientific">Carnegiea gigantea</name>
    <dbReference type="NCBI Taxonomy" id="171969"/>
    <lineage>
        <taxon>Eukaryota</taxon>
        <taxon>Viridiplantae</taxon>
        <taxon>Streptophyta</taxon>
        <taxon>Embryophyta</taxon>
        <taxon>Tracheophyta</taxon>
        <taxon>Spermatophyta</taxon>
        <taxon>Magnoliopsida</taxon>
        <taxon>eudicotyledons</taxon>
        <taxon>Gunneridae</taxon>
        <taxon>Pentapetalae</taxon>
        <taxon>Caryophyllales</taxon>
        <taxon>Cactineae</taxon>
        <taxon>Cactaceae</taxon>
        <taxon>Cactoideae</taxon>
        <taxon>Echinocereeae</taxon>
        <taxon>Carnegiea</taxon>
    </lineage>
</organism>
<accession>A0A9Q1GHD4</accession>